<gene>
    <name evidence="1" type="ORF">FIBSPDRAFT_287473</name>
</gene>
<sequence length="154" mass="17654">MDLRRKDMIHFRWSLHRHPQHPTARFALLVCTMPTRTKGHHPCVELALSPSDLPLFYHFLRRWIYLPGRRLPQQTHILCLQCRTGSWRKPARGWQLQHYPHYSTFFVPHIVGGKGVLALARQSGTIGRRTPSSSVVNAPTSLSAPIAGIEHATR</sequence>
<evidence type="ECO:0000313" key="2">
    <source>
        <dbReference type="Proteomes" id="UP000076532"/>
    </source>
</evidence>
<dbReference type="AlphaFoldDB" id="A0A167XNI0"/>
<organism evidence="1 2">
    <name type="scientific">Athelia psychrophila</name>
    <dbReference type="NCBI Taxonomy" id="1759441"/>
    <lineage>
        <taxon>Eukaryota</taxon>
        <taxon>Fungi</taxon>
        <taxon>Dikarya</taxon>
        <taxon>Basidiomycota</taxon>
        <taxon>Agaricomycotina</taxon>
        <taxon>Agaricomycetes</taxon>
        <taxon>Agaricomycetidae</taxon>
        <taxon>Atheliales</taxon>
        <taxon>Atheliaceae</taxon>
        <taxon>Athelia</taxon>
    </lineage>
</organism>
<name>A0A167XNI0_9AGAM</name>
<dbReference type="Proteomes" id="UP000076532">
    <property type="component" value="Unassembled WGS sequence"/>
</dbReference>
<protein>
    <submittedName>
        <fullName evidence="1">Uncharacterized protein</fullName>
    </submittedName>
</protein>
<evidence type="ECO:0000313" key="1">
    <source>
        <dbReference type="EMBL" id="KZP07402.1"/>
    </source>
</evidence>
<proteinExistence type="predicted"/>
<dbReference type="EMBL" id="KV417752">
    <property type="protein sequence ID" value="KZP07402.1"/>
    <property type="molecule type" value="Genomic_DNA"/>
</dbReference>
<reference evidence="1 2" key="1">
    <citation type="journal article" date="2016" name="Mol. Biol. Evol.">
        <title>Comparative Genomics of Early-Diverging Mushroom-Forming Fungi Provides Insights into the Origins of Lignocellulose Decay Capabilities.</title>
        <authorList>
            <person name="Nagy L.G."/>
            <person name="Riley R."/>
            <person name="Tritt A."/>
            <person name="Adam C."/>
            <person name="Daum C."/>
            <person name="Floudas D."/>
            <person name="Sun H."/>
            <person name="Yadav J.S."/>
            <person name="Pangilinan J."/>
            <person name="Larsson K.H."/>
            <person name="Matsuura K."/>
            <person name="Barry K."/>
            <person name="Labutti K."/>
            <person name="Kuo R."/>
            <person name="Ohm R.A."/>
            <person name="Bhattacharya S.S."/>
            <person name="Shirouzu T."/>
            <person name="Yoshinaga Y."/>
            <person name="Martin F.M."/>
            <person name="Grigoriev I.V."/>
            <person name="Hibbett D.S."/>
        </authorList>
    </citation>
    <scope>NUCLEOTIDE SEQUENCE [LARGE SCALE GENOMIC DNA]</scope>
    <source>
        <strain evidence="1 2">CBS 109695</strain>
    </source>
</reference>
<keyword evidence="2" id="KW-1185">Reference proteome</keyword>
<accession>A0A167XNI0</accession>